<gene>
    <name evidence="1" type="ORF">MHP168L_022</name>
</gene>
<sequence length="274" mass="31039">MQNLKKNLKKISLFFGIFGSLSTILTTTTTTISRRNENANAFYPWKENVQNATAIASTLFSYVLDPFKFLNAFVATKKYVDDKYGEIIEDNYTGEISLLGAKALVYYGGLFWEDKVSWATNLSVKHRKKQRQNYKTSIPKKVDATLKTWTTGLGSPSFESKGEIKYNGNFENSLGVKIGIDYGTSELFLTKTVWNSPKAKVNYTGSGWRYKITSFGQYGEGAINTENELLVLNTENSAILTERKRKPKTSFPKLLDGYIEKKYGHLPEEEDDIN</sequence>
<accession>A0ABM5NMU2</accession>
<dbReference type="RefSeq" id="WP_014579530.1">
    <property type="nucleotide sequence ID" value="NC_021283.1"/>
</dbReference>
<organism evidence="1 2">
    <name type="scientific">Mesomycoplasma hyopneumoniae 168-L</name>
    <dbReference type="NCBI Taxonomy" id="1116211"/>
    <lineage>
        <taxon>Bacteria</taxon>
        <taxon>Bacillati</taxon>
        <taxon>Mycoplasmatota</taxon>
        <taxon>Mycoplasmoidales</taxon>
        <taxon>Metamycoplasmataceae</taxon>
        <taxon>Mesomycoplasma</taxon>
    </lineage>
</organism>
<protein>
    <submittedName>
        <fullName evidence="1">Uncharacterized protein</fullName>
    </submittedName>
</protein>
<evidence type="ECO:0000313" key="2">
    <source>
        <dbReference type="Proteomes" id="UP000013962"/>
    </source>
</evidence>
<reference evidence="1 2" key="1">
    <citation type="journal article" date="2013" name="BMC Genomics">
        <title>Comparative genomic analyses of Mycoplasma hyopneumoniae pathogenic 168 strain and its high-passaged attenuated strain.</title>
        <authorList>
            <person name="Liu W."/>
            <person name="Xiao S."/>
            <person name="Li M."/>
            <person name="Guo S."/>
            <person name="Li S."/>
            <person name="Luo R."/>
            <person name="Feng Z."/>
            <person name="Li B."/>
            <person name="Zhou Z."/>
            <person name="Shao G."/>
            <person name="Chen H."/>
            <person name="Fang L."/>
        </authorList>
    </citation>
    <scope>NUCLEOTIDE SEQUENCE [LARGE SCALE GENOMIC DNA]</scope>
    <source>
        <strain evidence="1 2">168-L</strain>
    </source>
</reference>
<evidence type="ECO:0000313" key="1">
    <source>
        <dbReference type="EMBL" id="AGM21800.1"/>
    </source>
</evidence>
<proteinExistence type="predicted"/>
<name>A0ABM5NMU2_MESH1</name>
<dbReference type="EMBL" id="CP003131">
    <property type="protein sequence ID" value="AGM21800.1"/>
    <property type="molecule type" value="Genomic_DNA"/>
</dbReference>
<keyword evidence="2" id="KW-1185">Reference proteome</keyword>
<dbReference type="Proteomes" id="UP000013962">
    <property type="component" value="Chromosome"/>
</dbReference>